<feature type="transmembrane region" description="Helical" evidence="1">
    <location>
        <begin position="104"/>
        <end position="125"/>
    </location>
</feature>
<keyword evidence="1" id="KW-1133">Transmembrane helix</keyword>
<organism evidence="2 3">
    <name type="scientific">Chamaesiphon polymorphus CCALA 037</name>
    <dbReference type="NCBI Taxonomy" id="2107692"/>
    <lineage>
        <taxon>Bacteria</taxon>
        <taxon>Bacillati</taxon>
        <taxon>Cyanobacteriota</taxon>
        <taxon>Cyanophyceae</taxon>
        <taxon>Gomontiellales</taxon>
        <taxon>Chamaesiphonaceae</taxon>
        <taxon>Chamaesiphon</taxon>
    </lineage>
</organism>
<dbReference type="EMBL" id="PVWO01000004">
    <property type="protein sequence ID" value="PSB59516.1"/>
    <property type="molecule type" value="Genomic_DNA"/>
</dbReference>
<keyword evidence="1" id="KW-0472">Membrane</keyword>
<evidence type="ECO:0000313" key="2">
    <source>
        <dbReference type="EMBL" id="PSB59516.1"/>
    </source>
</evidence>
<dbReference type="InterPro" id="IPR046192">
    <property type="entry name" value="DUF6220"/>
</dbReference>
<name>A0A2T1GNQ5_9CYAN</name>
<dbReference type="AlphaFoldDB" id="A0A2T1GNQ5"/>
<evidence type="ECO:0000256" key="1">
    <source>
        <dbReference type="SAM" id="Phobius"/>
    </source>
</evidence>
<protein>
    <submittedName>
        <fullName evidence="2">Uncharacterized protein</fullName>
    </submittedName>
</protein>
<reference evidence="2 3" key="1">
    <citation type="submission" date="2018-03" db="EMBL/GenBank/DDBJ databases">
        <title>The ancient ancestry and fast evolution of plastids.</title>
        <authorList>
            <person name="Moore K.R."/>
            <person name="Magnabosco C."/>
            <person name="Momper L."/>
            <person name="Gold D.A."/>
            <person name="Bosak T."/>
            <person name="Fournier G.P."/>
        </authorList>
    </citation>
    <scope>NUCLEOTIDE SEQUENCE [LARGE SCALE GENOMIC DNA]</scope>
    <source>
        <strain evidence="2 3">CCALA 037</strain>
    </source>
</reference>
<dbReference type="RefSeq" id="WP_106299370.1">
    <property type="nucleotide sequence ID" value="NZ_PVWO01000004.1"/>
</dbReference>
<accession>A0A2T1GNQ5</accession>
<feature type="transmembrane region" description="Helical" evidence="1">
    <location>
        <begin position="80"/>
        <end position="98"/>
    </location>
</feature>
<evidence type="ECO:0000313" key="3">
    <source>
        <dbReference type="Proteomes" id="UP000238937"/>
    </source>
</evidence>
<feature type="transmembrane region" description="Helical" evidence="1">
    <location>
        <begin position="50"/>
        <end position="73"/>
    </location>
</feature>
<dbReference type="Proteomes" id="UP000238937">
    <property type="component" value="Unassembled WGS sequence"/>
</dbReference>
<feature type="transmembrane region" description="Helical" evidence="1">
    <location>
        <begin position="21"/>
        <end position="44"/>
    </location>
</feature>
<sequence length="136" mass="15377">MTIDLPSDRTQISRSWTQISFLAIAILFNLCLVLQLLTVGLAIFYDSSWWQIHVLLVRGYSGLLVLLLGGLFVTPFPRKIKMLTGSMSILLVLQFITIHTNSPIPLGIIHPLIGFSLFTTSTTLVHRAWRSIRDRE</sequence>
<comment type="caution">
    <text evidence="2">The sequence shown here is derived from an EMBL/GenBank/DDBJ whole genome shotgun (WGS) entry which is preliminary data.</text>
</comment>
<dbReference type="Pfam" id="PF19728">
    <property type="entry name" value="DUF6220"/>
    <property type="match status" value="1"/>
</dbReference>
<keyword evidence="3" id="KW-1185">Reference proteome</keyword>
<gene>
    <name evidence="2" type="ORF">C7B77_00540</name>
</gene>
<proteinExistence type="predicted"/>
<keyword evidence="1" id="KW-0812">Transmembrane</keyword>